<evidence type="ECO:0000313" key="5">
    <source>
        <dbReference type="Proteomes" id="UP001460270"/>
    </source>
</evidence>
<dbReference type="InterPro" id="IPR043129">
    <property type="entry name" value="ATPase_NBD"/>
</dbReference>
<dbReference type="GO" id="GO:0005524">
    <property type="term" value="F:ATP binding"/>
    <property type="evidence" value="ECO:0007669"/>
    <property type="project" value="UniProtKB-KW"/>
</dbReference>
<dbReference type="GO" id="GO:0140662">
    <property type="term" value="F:ATP-dependent protein folding chaperone"/>
    <property type="evidence" value="ECO:0007669"/>
    <property type="project" value="InterPro"/>
</dbReference>
<evidence type="ECO:0000313" key="4">
    <source>
        <dbReference type="EMBL" id="KAK7880242.1"/>
    </source>
</evidence>
<dbReference type="Gene3D" id="3.30.420.40">
    <property type="match status" value="1"/>
</dbReference>
<keyword evidence="2" id="KW-0547">Nucleotide-binding</keyword>
<comment type="similarity">
    <text evidence="1">Belongs to the heat shock protein 70 family.</text>
</comment>
<evidence type="ECO:0000256" key="3">
    <source>
        <dbReference type="ARBA" id="ARBA00022840"/>
    </source>
</evidence>
<proteinExistence type="inferred from homology"/>
<keyword evidence="5" id="KW-1185">Reference proteome</keyword>
<dbReference type="CDD" id="cd10229">
    <property type="entry name" value="ASKHA_NBD_HSP70_HSPA12"/>
    <property type="match status" value="1"/>
</dbReference>
<dbReference type="AlphaFoldDB" id="A0AAW0MI13"/>
<comment type="caution">
    <text evidence="4">The sequence shown here is derived from an EMBL/GenBank/DDBJ whole genome shotgun (WGS) entry which is preliminary data.</text>
</comment>
<organism evidence="4 5">
    <name type="scientific">Mugilogobius chulae</name>
    <name type="common">yellowstripe goby</name>
    <dbReference type="NCBI Taxonomy" id="88201"/>
    <lineage>
        <taxon>Eukaryota</taxon>
        <taxon>Metazoa</taxon>
        <taxon>Chordata</taxon>
        <taxon>Craniata</taxon>
        <taxon>Vertebrata</taxon>
        <taxon>Euteleostomi</taxon>
        <taxon>Actinopterygii</taxon>
        <taxon>Neopterygii</taxon>
        <taxon>Teleostei</taxon>
        <taxon>Neoteleostei</taxon>
        <taxon>Acanthomorphata</taxon>
        <taxon>Gobiaria</taxon>
        <taxon>Gobiiformes</taxon>
        <taxon>Gobioidei</taxon>
        <taxon>Gobiidae</taxon>
        <taxon>Gobionellinae</taxon>
        <taxon>Mugilogobius</taxon>
    </lineage>
</organism>
<dbReference type="PANTHER" id="PTHR14187:SF5">
    <property type="entry name" value="HEAT SHOCK 70 KDA PROTEIN 12A"/>
    <property type="match status" value="1"/>
</dbReference>
<evidence type="ECO:0008006" key="6">
    <source>
        <dbReference type="Google" id="ProtNLM"/>
    </source>
</evidence>
<dbReference type="PANTHER" id="PTHR14187">
    <property type="entry name" value="ALPHA KINASE/ELONGATION FACTOR 2 KINASE"/>
    <property type="match status" value="1"/>
</dbReference>
<sequence length="313" mass="36148">MKSSCIVAIDFGTAYSGYAYSLTLNESEVLQVKRWEQKSGADTPKTPTCVLFDEDQSFVEFGYKARDRYYHICHNSKDFYYFKDFKMQLYNKRITEDLQLLDVNLRPMNALKVFSAALRFLKKDALDTINKETQDADLTQLTWVLTVPAIWNNPARQFMREAAVQAGLVTEATAHKLVIALEPEAADSSGHRPEHGTQYVVVNCGGGTIDMTVHEVLEGGALKELHKASGSDGGGVKVDRQFRECMRRFFCDGLWDDYERHHPKEAQTFTDDFICFRQADLSRERKLDFYRNSNICWKKRRNRIKFCSVRWKV</sequence>
<reference evidence="5" key="1">
    <citation type="submission" date="2024-04" db="EMBL/GenBank/DDBJ databases">
        <title>Salinicola lusitanus LLJ914,a marine bacterium isolated from the Okinawa Trough.</title>
        <authorList>
            <person name="Li J."/>
        </authorList>
    </citation>
    <scope>NUCLEOTIDE SEQUENCE [LARGE SCALE GENOMIC DNA]</scope>
</reference>
<dbReference type="InterPro" id="IPR013126">
    <property type="entry name" value="Hsp_70_fam"/>
</dbReference>
<dbReference type="EMBL" id="JBBPFD010000123">
    <property type="protein sequence ID" value="KAK7880242.1"/>
    <property type="molecule type" value="Genomic_DNA"/>
</dbReference>
<evidence type="ECO:0000256" key="1">
    <source>
        <dbReference type="ARBA" id="ARBA00007381"/>
    </source>
</evidence>
<evidence type="ECO:0000256" key="2">
    <source>
        <dbReference type="ARBA" id="ARBA00022741"/>
    </source>
</evidence>
<keyword evidence="3" id="KW-0067">ATP-binding</keyword>
<name>A0AAW0MI13_9GOBI</name>
<dbReference type="Proteomes" id="UP001460270">
    <property type="component" value="Unassembled WGS sequence"/>
</dbReference>
<protein>
    <recommendedName>
        <fullName evidence="6">Heat shock 70 kDa protein 12A</fullName>
    </recommendedName>
</protein>
<dbReference type="Pfam" id="PF00012">
    <property type="entry name" value="HSP70"/>
    <property type="match status" value="1"/>
</dbReference>
<accession>A0AAW0MI13</accession>
<dbReference type="SUPFAM" id="SSF53067">
    <property type="entry name" value="Actin-like ATPase domain"/>
    <property type="match status" value="2"/>
</dbReference>
<gene>
    <name evidence="4" type="ORF">WMY93_033090</name>
</gene>